<dbReference type="PANTHER" id="PTHR10169:SF38">
    <property type="entry name" value="DNA TOPOISOMERASE 2"/>
    <property type="match status" value="1"/>
</dbReference>
<dbReference type="GO" id="GO:0003677">
    <property type="term" value="F:DNA binding"/>
    <property type="evidence" value="ECO:0007669"/>
    <property type="project" value="UniProtKB-KW"/>
</dbReference>
<evidence type="ECO:0000256" key="2">
    <source>
        <dbReference type="ARBA" id="ARBA00001946"/>
    </source>
</evidence>
<evidence type="ECO:0000256" key="6">
    <source>
        <dbReference type="ARBA" id="ARBA00023235"/>
    </source>
</evidence>
<dbReference type="EMBL" id="UYRX01000184">
    <property type="protein sequence ID" value="VDK76823.1"/>
    <property type="molecule type" value="Genomic_DNA"/>
</dbReference>
<dbReference type="AlphaFoldDB" id="A0A3P6T2P1"/>
<dbReference type="InterPro" id="IPR050634">
    <property type="entry name" value="DNA_Topoisomerase_II"/>
</dbReference>
<dbReference type="Gene3D" id="3.30.565.10">
    <property type="entry name" value="Histidine kinase-like ATPase, C-terminal domain"/>
    <property type="match status" value="1"/>
</dbReference>
<gene>
    <name evidence="7" type="ORF">NLS_LOCUS3399</name>
</gene>
<evidence type="ECO:0000256" key="1">
    <source>
        <dbReference type="ARBA" id="ARBA00000185"/>
    </source>
</evidence>
<dbReference type="EC" id="5.6.2.2" evidence="3"/>
<proteinExistence type="predicted"/>
<evidence type="ECO:0000313" key="7">
    <source>
        <dbReference type="EMBL" id="VDK76823.1"/>
    </source>
</evidence>
<accession>A0A3P6T2P1</accession>
<evidence type="ECO:0000256" key="5">
    <source>
        <dbReference type="ARBA" id="ARBA00023125"/>
    </source>
</evidence>
<evidence type="ECO:0000256" key="4">
    <source>
        <dbReference type="ARBA" id="ARBA00023029"/>
    </source>
</evidence>
<dbReference type="GO" id="GO:0003918">
    <property type="term" value="F:DNA topoisomerase type II (double strand cut, ATP-hydrolyzing) activity"/>
    <property type="evidence" value="ECO:0007669"/>
    <property type="project" value="UniProtKB-EC"/>
</dbReference>
<organism evidence="7 8">
    <name type="scientific">Litomosoides sigmodontis</name>
    <name type="common">Filarial nematode worm</name>
    <dbReference type="NCBI Taxonomy" id="42156"/>
    <lineage>
        <taxon>Eukaryota</taxon>
        <taxon>Metazoa</taxon>
        <taxon>Ecdysozoa</taxon>
        <taxon>Nematoda</taxon>
        <taxon>Chromadorea</taxon>
        <taxon>Rhabditida</taxon>
        <taxon>Spirurina</taxon>
        <taxon>Spiruromorpha</taxon>
        <taxon>Filarioidea</taxon>
        <taxon>Onchocercidae</taxon>
        <taxon>Litomosoides</taxon>
    </lineage>
</organism>
<dbReference type="OrthoDB" id="276498at2759"/>
<name>A0A3P6T2P1_LITSI</name>
<keyword evidence="6" id="KW-0413">Isomerase</keyword>
<keyword evidence="5" id="KW-0238">DNA-binding</keyword>
<dbReference type="PANTHER" id="PTHR10169">
    <property type="entry name" value="DNA TOPOISOMERASE/GYRASE"/>
    <property type="match status" value="1"/>
</dbReference>
<dbReference type="Proteomes" id="UP000277928">
    <property type="component" value="Unassembled WGS sequence"/>
</dbReference>
<comment type="catalytic activity">
    <reaction evidence="1">
        <text>ATP-dependent breakage, passage and rejoining of double-stranded DNA.</text>
        <dbReference type="EC" id="5.6.2.2"/>
    </reaction>
</comment>
<dbReference type="InterPro" id="IPR036890">
    <property type="entry name" value="HATPase_C_sf"/>
</dbReference>
<protein>
    <recommendedName>
        <fullName evidence="3">DNA topoisomerase (ATP-hydrolyzing)</fullName>
        <ecNumber evidence="3">5.6.2.2</ecNumber>
    </recommendedName>
</protein>
<evidence type="ECO:0000256" key="3">
    <source>
        <dbReference type="ARBA" id="ARBA00012895"/>
    </source>
</evidence>
<keyword evidence="4" id="KW-0799">Topoisomerase</keyword>
<feature type="non-terminal residue" evidence="7">
    <location>
        <position position="132"/>
    </location>
</feature>
<dbReference type="GO" id="GO:0000819">
    <property type="term" value="P:sister chromatid segregation"/>
    <property type="evidence" value="ECO:0007669"/>
    <property type="project" value="TreeGrafter"/>
</dbReference>
<keyword evidence="8" id="KW-1185">Reference proteome</keyword>
<dbReference type="GO" id="GO:0000712">
    <property type="term" value="P:resolution of meiotic recombination intermediates"/>
    <property type="evidence" value="ECO:0007669"/>
    <property type="project" value="TreeGrafter"/>
</dbReference>
<evidence type="ECO:0000313" key="8">
    <source>
        <dbReference type="Proteomes" id="UP000277928"/>
    </source>
</evidence>
<sequence length="132" mass="15409">MSWRRQCLNKMSLRSESSKKPSVDKDQFLRNQKFSVPYESEQRATVAKLAAEKYQRLTPLKHILYRPDSYIGSAFLSDEQPVYVYDAMRKQVRKKEARIVPGLLKIFDEILVNAADNKRRDPQMTTIAVNID</sequence>
<reference evidence="7 8" key="1">
    <citation type="submission" date="2018-08" db="EMBL/GenBank/DDBJ databases">
        <authorList>
            <person name="Laetsch R D."/>
            <person name="Stevens L."/>
            <person name="Kumar S."/>
            <person name="Blaxter L. M."/>
        </authorList>
    </citation>
    <scope>NUCLEOTIDE SEQUENCE [LARGE SCALE GENOMIC DNA]</scope>
</reference>
<dbReference type="GO" id="GO:0005634">
    <property type="term" value="C:nucleus"/>
    <property type="evidence" value="ECO:0007669"/>
    <property type="project" value="TreeGrafter"/>
</dbReference>
<dbReference type="STRING" id="42156.A0A3P6T2P1"/>
<comment type="cofactor">
    <cofactor evidence="2">
        <name>Mg(2+)</name>
        <dbReference type="ChEBI" id="CHEBI:18420"/>
    </cofactor>
</comment>
<dbReference type="SUPFAM" id="SSF55874">
    <property type="entry name" value="ATPase domain of HSP90 chaperone/DNA topoisomerase II/histidine kinase"/>
    <property type="match status" value="1"/>
</dbReference>